<keyword evidence="2" id="KW-1185">Reference proteome</keyword>
<dbReference type="AlphaFoldDB" id="A0A7J7NJQ0"/>
<gene>
    <name evidence="1" type="ORF">GIB67_017006</name>
</gene>
<proteinExistence type="predicted"/>
<dbReference type="Proteomes" id="UP000541444">
    <property type="component" value="Unassembled WGS sequence"/>
</dbReference>
<comment type="caution">
    <text evidence="1">The sequence shown here is derived from an EMBL/GenBank/DDBJ whole genome shotgun (WGS) entry which is preliminary data.</text>
</comment>
<organism evidence="1 2">
    <name type="scientific">Kingdonia uniflora</name>
    <dbReference type="NCBI Taxonomy" id="39325"/>
    <lineage>
        <taxon>Eukaryota</taxon>
        <taxon>Viridiplantae</taxon>
        <taxon>Streptophyta</taxon>
        <taxon>Embryophyta</taxon>
        <taxon>Tracheophyta</taxon>
        <taxon>Spermatophyta</taxon>
        <taxon>Magnoliopsida</taxon>
        <taxon>Ranunculales</taxon>
        <taxon>Circaeasteraceae</taxon>
        <taxon>Kingdonia</taxon>
    </lineage>
</organism>
<protein>
    <submittedName>
        <fullName evidence="1">Uncharacterized protein</fullName>
    </submittedName>
</protein>
<reference evidence="1 2" key="1">
    <citation type="journal article" date="2020" name="IScience">
        <title>Genome Sequencing of the Endangered Kingdonia uniflora (Circaeasteraceae, Ranunculales) Reveals Potential Mechanisms of Evolutionary Specialization.</title>
        <authorList>
            <person name="Sun Y."/>
            <person name="Deng T."/>
            <person name="Zhang A."/>
            <person name="Moore M.J."/>
            <person name="Landis J.B."/>
            <person name="Lin N."/>
            <person name="Zhang H."/>
            <person name="Zhang X."/>
            <person name="Huang J."/>
            <person name="Zhang X."/>
            <person name="Sun H."/>
            <person name="Wang H."/>
        </authorList>
    </citation>
    <scope>NUCLEOTIDE SEQUENCE [LARGE SCALE GENOMIC DNA]</scope>
    <source>
        <strain evidence="1">TB1705</strain>
        <tissue evidence="1">Leaf</tissue>
    </source>
</reference>
<dbReference type="EMBL" id="JACGCM010000748">
    <property type="protein sequence ID" value="KAF6167407.1"/>
    <property type="molecule type" value="Genomic_DNA"/>
</dbReference>
<evidence type="ECO:0000313" key="2">
    <source>
        <dbReference type="Proteomes" id="UP000541444"/>
    </source>
</evidence>
<sequence length="410" mass="46910">MLIRTESTLNQPYQYLVLNPYFLSLQINQLWQRHVSPVLKDNCAPSSLKNLKEEVLALGWCAWERLNSCCHIENILAVLMRREPTTVKKESVKVWVLKINDISLRHRGKYWKNGTQESLNPKSIGVDDMWIIVSEQWYRPLLISCSFSIKLTCTMTLASAFHGRGEEDCNRLESIGKEISKQIKGVLFSKDLGSLHAPQRTRKVKDWQDGLERDLWDCPRASRVLHFVAEGILQMLYFHLKGCLHTLPFCVKESRYNKGYTVKAVDVTTTVFSYPPQQGKAIMGGEIGGITAYCKAGIASISLSRRIRFNVSQGTLNGWRRSTTVAYPNLKKLVINGQKLGRSGLMETSSENINVMPLLRDLRDGFDADLLCDGSHTYSKRCWCFDMRLLMELSYEDNGFTEARKPDRDR</sequence>
<evidence type="ECO:0000313" key="1">
    <source>
        <dbReference type="EMBL" id="KAF6167407.1"/>
    </source>
</evidence>
<accession>A0A7J7NJQ0</accession>
<dbReference type="OrthoDB" id="26890at2759"/>
<name>A0A7J7NJQ0_9MAGN</name>